<keyword evidence="1 2" id="KW-0539">Nucleus</keyword>
<comment type="subcellular location">
    <subcellularLocation>
        <location evidence="1 2">Nucleus</location>
    </subcellularLocation>
</comment>
<dbReference type="Proteomes" id="UP001174694">
    <property type="component" value="Unassembled WGS sequence"/>
</dbReference>
<evidence type="ECO:0000256" key="4">
    <source>
        <dbReference type="SAM" id="MobiDB-lite"/>
    </source>
</evidence>
<dbReference type="InterPro" id="IPR009057">
    <property type="entry name" value="Homeodomain-like_sf"/>
</dbReference>
<keyword evidence="3" id="KW-0175">Coiled coil</keyword>
<dbReference type="EMBL" id="JANBVO010000052">
    <property type="protein sequence ID" value="KAJ9133164.1"/>
    <property type="molecule type" value="Genomic_DNA"/>
</dbReference>
<protein>
    <recommendedName>
        <fullName evidence="5">Homeobox domain-containing protein</fullName>
    </recommendedName>
</protein>
<feature type="region of interest" description="Disordered" evidence="4">
    <location>
        <begin position="352"/>
        <end position="383"/>
    </location>
</feature>
<feature type="compositionally biased region" description="Basic and acidic residues" evidence="4">
    <location>
        <begin position="133"/>
        <end position="142"/>
    </location>
</feature>
<dbReference type="SMART" id="SM00389">
    <property type="entry name" value="HOX"/>
    <property type="match status" value="1"/>
</dbReference>
<dbReference type="Pfam" id="PF00046">
    <property type="entry name" value="Homeodomain"/>
    <property type="match status" value="1"/>
</dbReference>
<feature type="compositionally biased region" description="Acidic residues" evidence="4">
    <location>
        <begin position="618"/>
        <end position="632"/>
    </location>
</feature>
<organism evidence="6 7">
    <name type="scientific">Pleurostoma richardsiae</name>
    <dbReference type="NCBI Taxonomy" id="41990"/>
    <lineage>
        <taxon>Eukaryota</taxon>
        <taxon>Fungi</taxon>
        <taxon>Dikarya</taxon>
        <taxon>Ascomycota</taxon>
        <taxon>Pezizomycotina</taxon>
        <taxon>Sordariomycetes</taxon>
        <taxon>Sordariomycetidae</taxon>
        <taxon>Calosphaeriales</taxon>
        <taxon>Pleurostomataceae</taxon>
        <taxon>Pleurostoma</taxon>
    </lineage>
</organism>
<evidence type="ECO:0000313" key="6">
    <source>
        <dbReference type="EMBL" id="KAJ9133164.1"/>
    </source>
</evidence>
<feature type="domain" description="Homeobox" evidence="5">
    <location>
        <begin position="970"/>
        <end position="1030"/>
    </location>
</feature>
<sequence>MGPPRCDTTAVEDLGSRVAQLQLEVDTLISAAASSERVARSACDDEVPALRDQISRNEEEIQRLQQENEAAENKIVELQNIYEAARAQNRKVLTLFGRARKTPSLSGTSREQTPTNDVRDGAETEAATSRQHHGTEHDRPRDSAYGTDPSPPAVEQEIRRSARQRRPPQHLTSGPLPTRSHPLRRSRSKEVVPTSPCLPATKKRKRDTGRHARPQDAGTRASVTHDNKIGNIDEDGKRRRKTSRTRTIEFDEVFQGGRAKYKHKIIEHPESSGQWFILRCDSHSTHFGYNAVTSAGRHLSHKEHGSLLQGKDIAVQELGVRVLGCDAAKAKQNNDVFEVAIRDGYKVLKGDDARDSRRSHTQTTPMTTRGRGARVRSFADEEQPKPFDGVTDPVVGELYLGYWRSRSRSSSSGWYAVVLLPLGDFEAVGISGSISETRLAKGHIPICYISDKKTRTILGWAERFEDGGPDVAKRKFPVMYFDDDQAIPSDGLLPMPSPDSLAWLPADQLRPFGQYGPEDLPARGYDATLSFLEMRAAARVASQQREEVPTAAASGAHLSEASVPRGTSHGLGIVDHEARPQPKASAGPCIPKEAPARIITGVSEFPGGDADSCGGPDTDLDPESDGDEDDVAMSESRTSQREPEHDDSSFQGRDKERGSRTSPDAGEESTRHNENTEMNLNLGRELPPTPVLTSGETPSPGGYVQPWDASKLPGRPAQEEPDVQDAIFSTTWSGPESLFGLVQDALAAANALSTTDAVSAMKIWRSLSGAEPSDRTNAQDGSPTRASASAMPGEKSSAGSRPQNDPALHWTPASPRASTAGSHPVVTGPMQQTADAAVSLCSVPDPICHHGSEGFAACVTSHFPRNTAASATADGWEGAAGAAKALNNTLIRDPAISLIMNPDRGADGNASFIPPATLFPGKASFPDRRLPLPRTTGDPAALRLQPAFQYTVPSAPSFPVSRSLAPLSSVDQGHRLRNLKSEELEQLEAEFQRNPQPDMQVRKDLATAFQLDVGRVSRWFQNRRSRAAVERRNATVNSKIQG</sequence>
<evidence type="ECO:0000256" key="1">
    <source>
        <dbReference type="PROSITE-ProRule" id="PRU00108"/>
    </source>
</evidence>
<evidence type="ECO:0000313" key="7">
    <source>
        <dbReference type="Proteomes" id="UP001174694"/>
    </source>
</evidence>
<gene>
    <name evidence="6" type="ORF">NKR23_g10933</name>
</gene>
<proteinExistence type="predicted"/>
<evidence type="ECO:0000259" key="5">
    <source>
        <dbReference type="PROSITE" id="PS50071"/>
    </source>
</evidence>
<feature type="compositionally biased region" description="Basic and acidic residues" evidence="4">
    <location>
        <begin position="638"/>
        <end position="659"/>
    </location>
</feature>
<keyword evidence="1 2" id="KW-0371">Homeobox</keyword>
<keyword evidence="1 2" id="KW-0238">DNA-binding</keyword>
<dbReference type="InterPro" id="IPR001356">
    <property type="entry name" value="HD"/>
</dbReference>
<keyword evidence="7" id="KW-1185">Reference proteome</keyword>
<reference evidence="6" key="1">
    <citation type="submission" date="2022-07" db="EMBL/GenBank/DDBJ databases">
        <title>Fungi with potential for degradation of polypropylene.</title>
        <authorList>
            <person name="Gostincar C."/>
        </authorList>
    </citation>
    <scope>NUCLEOTIDE SEQUENCE</scope>
    <source>
        <strain evidence="6">EXF-13308</strain>
    </source>
</reference>
<name>A0AA38R8W7_9PEZI</name>
<feature type="coiled-coil region" evidence="3">
    <location>
        <begin position="47"/>
        <end position="88"/>
    </location>
</feature>
<feature type="region of interest" description="Disordered" evidence="4">
    <location>
        <begin position="102"/>
        <end position="244"/>
    </location>
</feature>
<evidence type="ECO:0000256" key="3">
    <source>
        <dbReference type="SAM" id="Coils"/>
    </source>
</evidence>
<dbReference type="CDD" id="cd00086">
    <property type="entry name" value="homeodomain"/>
    <property type="match status" value="1"/>
</dbReference>
<feature type="compositionally biased region" description="Polar residues" evidence="4">
    <location>
        <begin position="103"/>
        <end position="116"/>
    </location>
</feature>
<feature type="region of interest" description="Disordered" evidence="4">
    <location>
        <begin position="769"/>
        <end position="828"/>
    </location>
</feature>
<evidence type="ECO:0000256" key="2">
    <source>
        <dbReference type="RuleBase" id="RU000682"/>
    </source>
</evidence>
<comment type="caution">
    <text evidence="6">The sequence shown here is derived from an EMBL/GenBank/DDBJ whole genome shotgun (WGS) entry which is preliminary data.</text>
</comment>
<feature type="DNA-binding region" description="Homeobox" evidence="1">
    <location>
        <begin position="972"/>
        <end position="1031"/>
    </location>
</feature>
<dbReference type="GO" id="GO:0003677">
    <property type="term" value="F:DNA binding"/>
    <property type="evidence" value="ECO:0007669"/>
    <property type="project" value="UniProtKB-UniRule"/>
</dbReference>
<dbReference type="GO" id="GO:0005634">
    <property type="term" value="C:nucleus"/>
    <property type="evidence" value="ECO:0007669"/>
    <property type="project" value="UniProtKB-SubCell"/>
</dbReference>
<dbReference type="SUPFAM" id="SSF46689">
    <property type="entry name" value="Homeodomain-like"/>
    <property type="match status" value="1"/>
</dbReference>
<feature type="region of interest" description="Disordered" evidence="4">
    <location>
        <begin position="543"/>
        <end position="574"/>
    </location>
</feature>
<accession>A0AA38R8W7</accession>
<feature type="region of interest" description="Disordered" evidence="4">
    <location>
        <begin position="602"/>
        <end position="721"/>
    </location>
</feature>
<dbReference type="Gene3D" id="1.10.10.60">
    <property type="entry name" value="Homeodomain-like"/>
    <property type="match status" value="1"/>
</dbReference>
<feature type="compositionally biased region" description="Polar residues" evidence="4">
    <location>
        <begin position="775"/>
        <end position="787"/>
    </location>
</feature>
<dbReference type="PROSITE" id="PS50071">
    <property type="entry name" value="HOMEOBOX_2"/>
    <property type="match status" value="1"/>
</dbReference>
<dbReference type="AlphaFoldDB" id="A0AA38R8W7"/>